<name>X6LF63_RETFI</name>
<organism evidence="1 2">
    <name type="scientific">Reticulomyxa filosa</name>
    <dbReference type="NCBI Taxonomy" id="46433"/>
    <lineage>
        <taxon>Eukaryota</taxon>
        <taxon>Sar</taxon>
        <taxon>Rhizaria</taxon>
        <taxon>Retaria</taxon>
        <taxon>Foraminifera</taxon>
        <taxon>Monothalamids</taxon>
        <taxon>Reticulomyxidae</taxon>
        <taxon>Reticulomyxa</taxon>
    </lineage>
</organism>
<proteinExistence type="predicted"/>
<gene>
    <name evidence="1" type="ORF">RFI_36802</name>
</gene>
<comment type="caution">
    <text evidence="1">The sequence shown here is derived from an EMBL/GenBank/DDBJ whole genome shotgun (WGS) entry which is preliminary data.</text>
</comment>
<dbReference type="OrthoDB" id="427518at2759"/>
<accession>X6LF63</accession>
<protein>
    <submittedName>
        <fullName evidence="1">Uncharacterized protein</fullName>
    </submittedName>
</protein>
<dbReference type="AlphaFoldDB" id="X6LF63"/>
<sequence>MELDKIKWIDDKIFNVFEMEMNYLSEIAWEGLKCGQAIISCEIQQSVLNMIKYKYLRKDISVNNNWMMLLNCSWIELLEKMKVFI</sequence>
<dbReference type="EMBL" id="ASPP01040452">
    <property type="protein sequence ID" value="ETO00638.1"/>
    <property type="molecule type" value="Genomic_DNA"/>
</dbReference>
<dbReference type="Proteomes" id="UP000023152">
    <property type="component" value="Unassembled WGS sequence"/>
</dbReference>
<reference evidence="1 2" key="1">
    <citation type="journal article" date="2013" name="Curr. Biol.">
        <title>The Genome of the Foraminiferan Reticulomyxa filosa.</title>
        <authorList>
            <person name="Glockner G."/>
            <person name="Hulsmann N."/>
            <person name="Schleicher M."/>
            <person name="Noegel A.A."/>
            <person name="Eichinger L."/>
            <person name="Gallinger C."/>
            <person name="Pawlowski J."/>
            <person name="Sierra R."/>
            <person name="Euteneuer U."/>
            <person name="Pillet L."/>
            <person name="Moustafa A."/>
            <person name="Platzer M."/>
            <person name="Groth M."/>
            <person name="Szafranski K."/>
            <person name="Schliwa M."/>
        </authorList>
    </citation>
    <scope>NUCLEOTIDE SEQUENCE [LARGE SCALE GENOMIC DNA]</scope>
</reference>
<evidence type="ECO:0000313" key="2">
    <source>
        <dbReference type="Proteomes" id="UP000023152"/>
    </source>
</evidence>
<evidence type="ECO:0000313" key="1">
    <source>
        <dbReference type="EMBL" id="ETO00638.1"/>
    </source>
</evidence>
<keyword evidence="2" id="KW-1185">Reference proteome</keyword>